<organism evidence="1 2">
    <name type="scientific">Tumebacillus algifaecis</name>
    <dbReference type="NCBI Taxonomy" id="1214604"/>
    <lineage>
        <taxon>Bacteria</taxon>
        <taxon>Bacillati</taxon>
        <taxon>Bacillota</taxon>
        <taxon>Bacilli</taxon>
        <taxon>Bacillales</taxon>
        <taxon>Alicyclobacillaceae</taxon>
        <taxon>Tumebacillus</taxon>
    </lineage>
</organism>
<dbReference type="PANTHER" id="PTHR43434">
    <property type="entry name" value="PHOSPHOGLYCOLATE PHOSPHATASE"/>
    <property type="match status" value="1"/>
</dbReference>
<reference evidence="1 2" key="1">
    <citation type="journal article" date="2015" name="Int. J. Syst. Evol. Microbiol.">
        <title>Tumebacillus algifaecis sp. nov., isolated from decomposing algal scum.</title>
        <authorList>
            <person name="Wu Y.F."/>
            <person name="Zhang B."/>
            <person name="Xing P."/>
            <person name="Wu Q.L."/>
            <person name="Liu S.J."/>
        </authorList>
    </citation>
    <scope>NUCLEOTIDE SEQUENCE [LARGE SCALE GENOMIC DNA]</scope>
    <source>
        <strain evidence="1 2">THMBR28</strain>
    </source>
</reference>
<dbReference type="Pfam" id="PF13419">
    <property type="entry name" value="HAD_2"/>
    <property type="match status" value="1"/>
</dbReference>
<proteinExistence type="predicted"/>
<dbReference type="GO" id="GO:0006281">
    <property type="term" value="P:DNA repair"/>
    <property type="evidence" value="ECO:0007669"/>
    <property type="project" value="TreeGrafter"/>
</dbReference>
<dbReference type="InterPro" id="IPR050155">
    <property type="entry name" value="HAD-like_hydrolase_sf"/>
</dbReference>
<dbReference type="InterPro" id="IPR006439">
    <property type="entry name" value="HAD-SF_hydro_IA"/>
</dbReference>
<evidence type="ECO:0008006" key="3">
    <source>
        <dbReference type="Google" id="ProtNLM"/>
    </source>
</evidence>
<gene>
    <name evidence="1" type="ORF">CIG75_19900</name>
</gene>
<dbReference type="Gene3D" id="1.10.150.240">
    <property type="entry name" value="Putative phosphatase, domain 2"/>
    <property type="match status" value="1"/>
</dbReference>
<evidence type="ECO:0000313" key="2">
    <source>
        <dbReference type="Proteomes" id="UP000214688"/>
    </source>
</evidence>
<dbReference type="Gene3D" id="3.40.50.1000">
    <property type="entry name" value="HAD superfamily/HAD-like"/>
    <property type="match status" value="1"/>
</dbReference>
<dbReference type="SUPFAM" id="SSF56784">
    <property type="entry name" value="HAD-like"/>
    <property type="match status" value="1"/>
</dbReference>
<dbReference type="GO" id="GO:0005829">
    <property type="term" value="C:cytosol"/>
    <property type="evidence" value="ECO:0007669"/>
    <property type="project" value="TreeGrafter"/>
</dbReference>
<accession>A0A223D5U4</accession>
<sequence length="238" mass="26421">MEDTTMNASPIQAVIFDVDGTLYQTEKVAVPAFRSAFQYMQEAGHYRGPIPSEDIIISCFGMTIPEVWETLLPDASMDIRDQANERVAQLEISLMEQGQGELYKGVKETLQSLSEQGIRLYTASNGEKRYVESVVETTGIASYFTKLFTAGEYKTKKKEDLVQLVLDHAGITNRNAVMVGDRKSDIIAGRANNLLTIGCDFGFAGQNELVEATVIIHSFSDVLPSLQKLRQLLTQKVK</sequence>
<name>A0A223D5U4_9BACL</name>
<dbReference type="InterPro" id="IPR023198">
    <property type="entry name" value="PGP-like_dom2"/>
</dbReference>
<dbReference type="Proteomes" id="UP000214688">
    <property type="component" value="Chromosome"/>
</dbReference>
<keyword evidence="2" id="KW-1185">Reference proteome</keyword>
<dbReference type="KEGG" id="tab:CIG75_19900"/>
<dbReference type="InterPro" id="IPR036412">
    <property type="entry name" value="HAD-like_sf"/>
</dbReference>
<dbReference type="InterPro" id="IPR023214">
    <property type="entry name" value="HAD_sf"/>
</dbReference>
<dbReference type="SFLD" id="SFLDG01129">
    <property type="entry name" value="C1.5:_HAD__Beta-PGM__Phosphata"/>
    <property type="match status" value="1"/>
</dbReference>
<dbReference type="EMBL" id="CP022657">
    <property type="protein sequence ID" value="ASS76958.1"/>
    <property type="molecule type" value="Genomic_DNA"/>
</dbReference>
<dbReference type="GO" id="GO:0008967">
    <property type="term" value="F:phosphoglycolate phosphatase activity"/>
    <property type="evidence" value="ECO:0007669"/>
    <property type="project" value="TreeGrafter"/>
</dbReference>
<dbReference type="AlphaFoldDB" id="A0A223D5U4"/>
<evidence type="ECO:0000313" key="1">
    <source>
        <dbReference type="EMBL" id="ASS76958.1"/>
    </source>
</evidence>
<dbReference type="NCBIfam" id="TIGR01549">
    <property type="entry name" value="HAD-SF-IA-v1"/>
    <property type="match status" value="1"/>
</dbReference>
<dbReference type="InterPro" id="IPR041492">
    <property type="entry name" value="HAD_2"/>
</dbReference>
<protein>
    <recommendedName>
        <fullName evidence="3">Haloacid dehalogenase</fullName>
    </recommendedName>
</protein>
<dbReference type="PANTHER" id="PTHR43434:SF1">
    <property type="entry name" value="PHOSPHOGLYCOLATE PHOSPHATASE"/>
    <property type="match status" value="1"/>
</dbReference>
<dbReference type="SFLD" id="SFLDS00003">
    <property type="entry name" value="Haloacid_Dehalogenase"/>
    <property type="match status" value="1"/>
</dbReference>